<feature type="region of interest" description="Disordered" evidence="1">
    <location>
        <begin position="39"/>
        <end position="61"/>
    </location>
</feature>
<organism evidence="2">
    <name type="scientific">Thermohahella caldifontis</name>
    <dbReference type="NCBI Taxonomy" id="3142973"/>
    <lineage>
        <taxon>Bacteria</taxon>
        <taxon>Pseudomonadati</taxon>
        <taxon>Pseudomonadota</taxon>
        <taxon>Gammaproteobacteria</taxon>
        <taxon>Oceanospirillales</taxon>
        <taxon>Hahellaceae</taxon>
        <taxon>Thermohahella</taxon>
    </lineage>
</organism>
<evidence type="ECO:0000313" key="2">
    <source>
        <dbReference type="EMBL" id="XDT72786.1"/>
    </source>
</evidence>
<name>A0AB39UY00_9GAMM</name>
<proteinExistence type="predicted"/>
<protein>
    <recommendedName>
        <fullName evidence="3">Lipase helper protein</fullName>
    </recommendedName>
</protein>
<dbReference type="EMBL" id="CP154858">
    <property type="protein sequence ID" value="XDT72786.1"/>
    <property type="molecule type" value="Genomic_DNA"/>
</dbReference>
<accession>A0AB39UY00</accession>
<gene>
    <name evidence="2" type="ORF">AAIA72_02025</name>
</gene>
<evidence type="ECO:0008006" key="3">
    <source>
        <dbReference type="Google" id="ProtNLM"/>
    </source>
</evidence>
<dbReference type="RefSeq" id="WP_369601790.1">
    <property type="nucleotide sequence ID" value="NZ_CP154858.1"/>
</dbReference>
<evidence type="ECO:0000256" key="1">
    <source>
        <dbReference type="SAM" id="MobiDB-lite"/>
    </source>
</evidence>
<dbReference type="AlphaFoldDB" id="A0AB39UY00"/>
<reference evidence="2" key="1">
    <citation type="submission" date="2024-05" db="EMBL/GenBank/DDBJ databases">
        <title>Genome sequencing of novel strain.</title>
        <authorList>
            <person name="Ganbat D."/>
            <person name="Ganbat S."/>
            <person name="Lee S.-J."/>
        </authorList>
    </citation>
    <scope>NUCLEOTIDE SEQUENCE</scope>
    <source>
        <strain evidence="2">SMD15-11</strain>
    </source>
</reference>
<sequence>MKIMRYGSVIAGLGLMLAGSFLVGVSGVGEWLGDNLAANSTPVPERTAQPEPDSQTTGQDRREALRLSLIRRLREDYGTYVNSVAARAELRDLRDSLIKAWPDEGDALFRSVIRGAFPEQAEAILNLIARLDAYDEWVIRELVSLNHMDPLSRQGTLWAKRREMFGDDAEQLWQDELRSREARAQTVQQTVALLNKADETPMEERLYLLRTTLEEQYRNTVEAPLVNAGLVAQVFFRLDSVQNDLKRLPPDARQSRINALRRQMGLTEAQVAALEKQDQQRQKQWETGMAYMEARRALTARYHGQPPAAELDALRRQYFGSNAVTIAREEAQGFFRFERPRLYGRN</sequence>
<dbReference type="KEGG" id="tcd:AAIA72_02025"/>